<keyword evidence="4" id="KW-1185">Reference proteome</keyword>
<dbReference type="Pfam" id="PF06812">
    <property type="entry name" value="ImpA_N"/>
    <property type="match status" value="1"/>
</dbReference>
<dbReference type="PANTHER" id="PTHR37951:SF1">
    <property type="entry name" value="TYPE VI SECRETION SYSTEM COMPONENT TSSA1"/>
    <property type="match status" value="1"/>
</dbReference>
<name>A0A4Y9SGQ8_9BURK</name>
<dbReference type="PANTHER" id="PTHR37951">
    <property type="entry name" value="CYTOPLASMIC PROTEIN-RELATED"/>
    <property type="match status" value="1"/>
</dbReference>
<dbReference type="Proteomes" id="UP000298438">
    <property type="component" value="Unassembled WGS sequence"/>
</dbReference>
<dbReference type="RefSeq" id="WP_135206515.1">
    <property type="nucleotide sequence ID" value="NZ_SPVF01000099.1"/>
</dbReference>
<dbReference type="EMBL" id="SPVF01000099">
    <property type="protein sequence ID" value="TFW23160.1"/>
    <property type="molecule type" value="Genomic_DNA"/>
</dbReference>
<dbReference type="AlphaFoldDB" id="A0A4Y9SGQ8"/>
<dbReference type="NCBIfam" id="TIGR03363">
    <property type="entry name" value="VI_chp_8"/>
    <property type="match status" value="1"/>
</dbReference>
<reference evidence="3 4" key="1">
    <citation type="submission" date="2019-03" db="EMBL/GenBank/DDBJ databases">
        <title>Draft Genome Sequence of Massilia arenosa sp. nov., a Novel Massilia Species Isolated from a Sandy-loam Maize Soil.</title>
        <authorList>
            <person name="Raths R."/>
            <person name="Peta V."/>
            <person name="Bucking H."/>
        </authorList>
    </citation>
    <scope>NUCLEOTIDE SEQUENCE [LARGE SCALE GENOMIC DNA]</scope>
    <source>
        <strain evidence="3 4">MC02</strain>
    </source>
</reference>
<evidence type="ECO:0000256" key="1">
    <source>
        <dbReference type="SAM" id="MobiDB-lite"/>
    </source>
</evidence>
<sequence>MSKVLGIDELLQPIPGDHPCGEDIAFSPEVDAIARAREADDPTLAQGDWETSLREADWPFVARECAQLIGARSKDLRLAVWLAEAAARTNGMRALGDALLLAAGLCTRYWDGVHPLPDEGGYEQRAGNIGWLAARLPQLIGESPRGEGQGWLDDLRHAQHAVLELEKAIDERLGADGPGLTASKALLRDLVSDAARGVDTGEGGTGSPDSSFTGAVNGSGLRPELPGGAGPLQSRAQALAQLRAVADFFRRTEPHSPVAYLADKAAEWGAQPLHVWLRGVIKDDAAYAHLEEMLGIRTPGH</sequence>
<feature type="compositionally biased region" description="Polar residues" evidence="1">
    <location>
        <begin position="207"/>
        <end position="216"/>
    </location>
</feature>
<dbReference type="InterPro" id="IPR010657">
    <property type="entry name" value="ImpA_N"/>
</dbReference>
<dbReference type="OrthoDB" id="9771118at2"/>
<comment type="caution">
    <text evidence="3">The sequence shown here is derived from an EMBL/GenBank/DDBJ whole genome shotgun (WGS) entry which is preliminary data.</text>
</comment>
<evidence type="ECO:0000313" key="4">
    <source>
        <dbReference type="Proteomes" id="UP000298438"/>
    </source>
</evidence>
<evidence type="ECO:0000259" key="2">
    <source>
        <dbReference type="Pfam" id="PF06812"/>
    </source>
</evidence>
<dbReference type="InterPro" id="IPR017740">
    <property type="entry name" value="TssA-like"/>
</dbReference>
<protein>
    <submittedName>
        <fullName evidence="3">Type VI secretion system protein TssA</fullName>
    </submittedName>
</protein>
<organism evidence="3 4">
    <name type="scientific">Zemynaea arenosa</name>
    <dbReference type="NCBI Taxonomy" id="2561931"/>
    <lineage>
        <taxon>Bacteria</taxon>
        <taxon>Pseudomonadati</taxon>
        <taxon>Pseudomonadota</taxon>
        <taxon>Betaproteobacteria</taxon>
        <taxon>Burkholderiales</taxon>
        <taxon>Oxalobacteraceae</taxon>
        <taxon>Telluria group</taxon>
        <taxon>Zemynaea</taxon>
    </lineage>
</organism>
<proteinExistence type="predicted"/>
<gene>
    <name evidence="3" type="primary">tssA</name>
    <name evidence="3" type="ORF">E4L96_07105</name>
</gene>
<evidence type="ECO:0000313" key="3">
    <source>
        <dbReference type="EMBL" id="TFW23160.1"/>
    </source>
</evidence>
<feature type="region of interest" description="Disordered" evidence="1">
    <location>
        <begin position="197"/>
        <end position="232"/>
    </location>
</feature>
<feature type="domain" description="ImpA N-terminal" evidence="2">
    <location>
        <begin position="11"/>
        <end position="133"/>
    </location>
</feature>
<accession>A0A4Y9SGQ8</accession>